<feature type="chain" id="PRO_5039233302" evidence="6">
    <location>
        <begin position="21"/>
        <end position="225"/>
    </location>
</feature>
<dbReference type="GO" id="GO:0006508">
    <property type="term" value="P:proteolysis"/>
    <property type="evidence" value="ECO:0007669"/>
    <property type="project" value="UniProtKB-KW"/>
</dbReference>
<dbReference type="Proteomes" id="UP000185473">
    <property type="component" value="Chromosome"/>
</dbReference>
<feature type="domain" description="Peptidase metallopeptidase" evidence="7">
    <location>
        <begin position="81"/>
        <end position="225"/>
    </location>
</feature>
<keyword evidence="9" id="KW-1185">Reference proteome</keyword>
<reference evidence="8 9" key="1">
    <citation type="submission" date="2016-02" db="EMBL/GenBank/DDBJ databases">
        <title>Complete Genome Sequence of Weissella jogaejeotgali FOL01.</title>
        <authorList>
            <person name="Lee J.-H."/>
            <person name="Ku H.-J."/>
        </authorList>
    </citation>
    <scope>NUCLEOTIDE SEQUENCE [LARGE SCALE GENOMIC DNA]</scope>
    <source>
        <strain evidence="8 9">FOL01</strain>
    </source>
</reference>
<evidence type="ECO:0000259" key="7">
    <source>
        <dbReference type="SMART" id="SM00235"/>
    </source>
</evidence>
<keyword evidence="3" id="KW-0378">Hydrolase</keyword>
<gene>
    <name evidence="8" type="ORF">FOL01_1916</name>
</gene>
<feature type="region of interest" description="Disordered" evidence="5">
    <location>
        <begin position="54"/>
        <end position="73"/>
    </location>
</feature>
<dbReference type="GO" id="GO:0030198">
    <property type="term" value="P:extracellular matrix organization"/>
    <property type="evidence" value="ECO:0007669"/>
    <property type="project" value="TreeGrafter"/>
</dbReference>
<dbReference type="KEGG" id="wjo:FOL01_1916"/>
<dbReference type="InterPro" id="IPR006026">
    <property type="entry name" value="Peptidase_Metallo"/>
</dbReference>
<evidence type="ECO:0000313" key="9">
    <source>
        <dbReference type="Proteomes" id="UP000185473"/>
    </source>
</evidence>
<evidence type="ECO:0000256" key="4">
    <source>
        <dbReference type="ARBA" id="ARBA00022833"/>
    </source>
</evidence>
<dbReference type="GO" id="GO:0031012">
    <property type="term" value="C:extracellular matrix"/>
    <property type="evidence" value="ECO:0007669"/>
    <property type="project" value="InterPro"/>
</dbReference>
<dbReference type="PANTHER" id="PTHR10201">
    <property type="entry name" value="MATRIX METALLOPROTEINASE"/>
    <property type="match status" value="1"/>
</dbReference>
<dbReference type="Pfam" id="PF00413">
    <property type="entry name" value="Peptidase_M10"/>
    <property type="match status" value="1"/>
</dbReference>
<dbReference type="GO" id="GO:0008270">
    <property type="term" value="F:zinc ion binding"/>
    <property type="evidence" value="ECO:0007669"/>
    <property type="project" value="InterPro"/>
</dbReference>
<evidence type="ECO:0000313" key="8">
    <source>
        <dbReference type="EMBL" id="APS42775.1"/>
    </source>
</evidence>
<protein>
    <submittedName>
        <fullName evidence="8">Putative metalloproteinase</fullName>
    </submittedName>
</protein>
<evidence type="ECO:0000256" key="5">
    <source>
        <dbReference type="SAM" id="MobiDB-lite"/>
    </source>
</evidence>
<organism evidence="8 9">
    <name type="scientific">Weissella jogaejeotgali</name>
    <dbReference type="NCBI Taxonomy" id="1631871"/>
    <lineage>
        <taxon>Bacteria</taxon>
        <taxon>Bacillati</taxon>
        <taxon>Bacillota</taxon>
        <taxon>Bacilli</taxon>
        <taxon>Lactobacillales</taxon>
        <taxon>Lactobacillaceae</taxon>
        <taxon>Weissella</taxon>
    </lineage>
</organism>
<dbReference type="GO" id="GO:0030574">
    <property type="term" value="P:collagen catabolic process"/>
    <property type="evidence" value="ECO:0007669"/>
    <property type="project" value="TreeGrafter"/>
</dbReference>
<feature type="signal peptide" evidence="6">
    <location>
        <begin position="1"/>
        <end position="20"/>
    </location>
</feature>
<evidence type="ECO:0000256" key="6">
    <source>
        <dbReference type="SAM" id="SignalP"/>
    </source>
</evidence>
<proteinExistence type="predicted"/>
<keyword evidence="2" id="KW-0479">Metal-binding</keyword>
<name>A0A1L6RE11_9LACO</name>
<evidence type="ECO:0000256" key="3">
    <source>
        <dbReference type="ARBA" id="ARBA00022801"/>
    </source>
</evidence>
<sequence length="225" mass="25266">MKFLKSIFLIIVAILVYNWATTPTVSQQINNQLTTLTVDLKNWSEKIPFLVDSKTETHSDTQNSESQSESGLESIVVDKELSNTYRYYFDDDVPEATRQIFLQAIDVYNQTGIVKLTATEQDDSKNTLRLGIYNKTISDENNMQELGVGGPKIYSQYGLVSSDYNHGKATLNTAYPARLSAAVHEIGHALGLDHTQNKDSVMYPVDQGKTTLTTQDLDNLKKVYQ</sequence>
<dbReference type="AlphaFoldDB" id="A0A1L6RE11"/>
<dbReference type="GO" id="GO:0004222">
    <property type="term" value="F:metalloendopeptidase activity"/>
    <property type="evidence" value="ECO:0007669"/>
    <property type="project" value="InterPro"/>
</dbReference>
<evidence type="ECO:0000256" key="2">
    <source>
        <dbReference type="ARBA" id="ARBA00022723"/>
    </source>
</evidence>
<keyword evidence="1" id="KW-0645">Protease</keyword>
<dbReference type="RefSeq" id="WP_075270498.1">
    <property type="nucleotide sequence ID" value="NZ_CP014332.1"/>
</dbReference>
<dbReference type="STRING" id="1631871.FOL01_1916"/>
<dbReference type="SMART" id="SM00235">
    <property type="entry name" value="ZnMc"/>
    <property type="match status" value="1"/>
</dbReference>
<dbReference type="Gene3D" id="3.40.390.10">
    <property type="entry name" value="Collagenase (Catalytic Domain)"/>
    <property type="match status" value="1"/>
</dbReference>
<dbReference type="EMBL" id="CP014332">
    <property type="protein sequence ID" value="APS42775.1"/>
    <property type="molecule type" value="Genomic_DNA"/>
</dbReference>
<evidence type="ECO:0000256" key="1">
    <source>
        <dbReference type="ARBA" id="ARBA00022670"/>
    </source>
</evidence>
<feature type="compositionally biased region" description="Polar residues" evidence="5">
    <location>
        <begin position="60"/>
        <end position="71"/>
    </location>
</feature>
<dbReference type="PANTHER" id="PTHR10201:SF259">
    <property type="entry name" value="MATRIXIN PROTEIN"/>
    <property type="match status" value="1"/>
</dbReference>
<keyword evidence="4" id="KW-0862">Zinc</keyword>
<dbReference type="SUPFAM" id="SSF55486">
    <property type="entry name" value="Metalloproteases ('zincins'), catalytic domain"/>
    <property type="match status" value="1"/>
</dbReference>
<accession>A0A1L6RE11</accession>
<dbReference type="OrthoDB" id="2148705at2"/>
<dbReference type="InterPro" id="IPR024079">
    <property type="entry name" value="MetalloPept_cat_dom_sf"/>
</dbReference>
<keyword evidence="6" id="KW-0732">Signal</keyword>
<dbReference type="InterPro" id="IPR001818">
    <property type="entry name" value="Pept_M10_metallopeptidase"/>
</dbReference>